<accession>A0AAD4BHW0</accession>
<dbReference type="EMBL" id="WHUW01000054">
    <property type="protein sequence ID" value="KAF8431009.1"/>
    <property type="molecule type" value="Genomic_DNA"/>
</dbReference>
<dbReference type="AlphaFoldDB" id="A0AAD4BHW0"/>
<keyword evidence="2" id="KW-1185">Reference proteome</keyword>
<dbReference type="Proteomes" id="UP001194468">
    <property type="component" value="Unassembled WGS sequence"/>
</dbReference>
<evidence type="ECO:0000313" key="1">
    <source>
        <dbReference type="EMBL" id="KAF8431009.1"/>
    </source>
</evidence>
<organism evidence="1 2">
    <name type="scientific">Boletus edulis BED1</name>
    <dbReference type="NCBI Taxonomy" id="1328754"/>
    <lineage>
        <taxon>Eukaryota</taxon>
        <taxon>Fungi</taxon>
        <taxon>Dikarya</taxon>
        <taxon>Basidiomycota</taxon>
        <taxon>Agaricomycotina</taxon>
        <taxon>Agaricomycetes</taxon>
        <taxon>Agaricomycetidae</taxon>
        <taxon>Boletales</taxon>
        <taxon>Boletineae</taxon>
        <taxon>Boletaceae</taxon>
        <taxon>Boletoideae</taxon>
        <taxon>Boletus</taxon>
    </lineage>
</organism>
<name>A0AAD4BHW0_BOLED</name>
<evidence type="ECO:0000313" key="2">
    <source>
        <dbReference type="Proteomes" id="UP001194468"/>
    </source>
</evidence>
<gene>
    <name evidence="1" type="ORF">L210DRAFT_3633835</name>
</gene>
<proteinExistence type="predicted"/>
<sequence>MASVPSNDPSFADIVTVQMLELIRTTRTLGNFDDTRNYRWVKDMTAEALMHQWLNKLDNEKRCKIGKLPVMHHWPVDASAGGQGIGNDRHVNRHDASASAERVEAVGHVQCVVNTPCGTLMHHWRIVWGGAGGGGACGCVNKCAVLMHHLAGRRAVDGQGWAEYVNASLAHHLAMWRAAGEHCGEGWMGRDEQNMLMHHWRIIWQSGGQRESVRGGWRGSVRRRMGKGGQNMLMHHWCIIWGGAGGGGACGTDASFGGAASGGWD</sequence>
<reference evidence="1" key="2">
    <citation type="journal article" date="2020" name="Nat. Commun.">
        <title>Large-scale genome sequencing of mycorrhizal fungi provides insights into the early evolution of symbiotic traits.</title>
        <authorList>
            <person name="Miyauchi S."/>
            <person name="Kiss E."/>
            <person name="Kuo A."/>
            <person name="Drula E."/>
            <person name="Kohler A."/>
            <person name="Sanchez-Garcia M."/>
            <person name="Morin E."/>
            <person name="Andreopoulos B."/>
            <person name="Barry K.W."/>
            <person name="Bonito G."/>
            <person name="Buee M."/>
            <person name="Carver A."/>
            <person name="Chen C."/>
            <person name="Cichocki N."/>
            <person name="Clum A."/>
            <person name="Culley D."/>
            <person name="Crous P.W."/>
            <person name="Fauchery L."/>
            <person name="Girlanda M."/>
            <person name="Hayes R.D."/>
            <person name="Keri Z."/>
            <person name="LaButti K."/>
            <person name="Lipzen A."/>
            <person name="Lombard V."/>
            <person name="Magnuson J."/>
            <person name="Maillard F."/>
            <person name="Murat C."/>
            <person name="Nolan M."/>
            <person name="Ohm R.A."/>
            <person name="Pangilinan J."/>
            <person name="Pereira M.F."/>
            <person name="Perotto S."/>
            <person name="Peter M."/>
            <person name="Pfister S."/>
            <person name="Riley R."/>
            <person name="Sitrit Y."/>
            <person name="Stielow J.B."/>
            <person name="Szollosi G."/>
            <person name="Zifcakova L."/>
            <person name="Stursova M."/>
            <person name="Spatafora J.W."/>
            <person name="Tedersoo L."/>
            <person name="Vaario L.M."/>
            <person name="Yamada A."/>
            <person name="Yan M."/>
            <person name="Wang P."/>
            <person name="Xu J."/>
            <person name="Bruns T."/>
            <person name="Baldrian P."/>
            <person name="Vilgalys R."/>
            <person name="Dunand C."/>
            <person name="Henrissat B."/>
            <person name="Grigoriev I.V."/>
            <person name="Hibbett D."/>
            <person name="Nagy L.G."/>
            <person name="Martin F.M."/>
        </authorList>
    </citation>
    <scope>NUCLEOTIDE SEQUENCE</scope>
    <source>
        <strain evidence="1">BED1</strain>
    </source>
</reference>
<protein>
    <submittedName>
        <fullName evidence="1">Uncharacterized protein</fullName>
    </submittedName>
</protein>
<reference evidence="1" key="1">
    <citation type="submission" date="2019-10" db="EMBL/GenBank/DDBJ databases">
        <authorList>
            <consortium name="DOE Joint Genome Institute"/>
            <person name="Kuo A."/>
            <person name="Miyauchi S."/>
            <person name="Kiss E."/>
            <person name="Drula E."/>
            <person name="Kohler A."/>
            <person name="Sanchez-Garcia M."/>
            <person name="Andreopoulos B."/>
            <person name="Barry K.W."/>
            <person name="Bonito G."/>
            <person name="Buee M."/>
            <person name="Carver A."/>
            <person name="Chen C."/>
            <person name="Cichocki N."/>
            <person name="Clum A."/>
            <person name="Culley D."/>
            <person name="Crous P.W."/>
            <person name="Fauchery L."/>
            <person name="Girlanda M."/>
            <person name="Hayes R."/>
            <person name="Keri Z."/>
            <person name="LaButti K."/>
            <person name="Lipzen A."/>
            <person name="Lombard V."/>
            <person name="Magnuson J."/>
            <person name="Maillard F."/>
            <person name="Morin E."/>
            <person name="Murat C."/>
            <person name="Nolan M."/>
            <person name="Ohm R."/>
            <person name="Pangilinan J."/>
            <person name="Pereira M."/>
            <person name="Perotto S."/>
            <person name="Peter M."/>
            <person name="Riley R."/>
            <person name="Sitrit Y."/>
            <person name="Stielow B."/>
            <person name="Szollosi G."/>
            <person name="Zifcakova L."/>
            <person name="Stursova M."/>
            <person name="Spatafora J.W."/>
            <person name="Tedersoo L."/>
            <person name="Vaario L.-M."/>
            <person name="Yamada A."/>
            <person name="Yan M."/>
            <person name="Wang P."/>
            <person name="Xu J."/>
            <person name="Bruns T."/>
            <person name="Baldrian P."/>
            <person name="Vilgalys R."/>
            <person name="Henrissat B."/>
            <person name="Grigoriev I.V."/>
            <person name="Hibbett D."/>
            <person name="Nagy L.G."/>
            <person name="Martin F.M."/>
        </authorList>
    </citation>
    <scope>NUCLEOTIDE SEQUENCE</scope>
    <source>
        <strain evidence="1">BED1</strain>
    </source>
</reference>
<comment type="caution">
    <text evidence="1">The sequence shown here is derived from an EMBL/GenBank/DDBJ whole genome shotgun (WGS) entry which is preliminary data.</text>
</comment>